<comment type="caution">
    <text evidence="2">The sequence shown here is derived from an EMBL/GenBank/DDBJ whole genome shotgun (WGS) entry which is preliminary data.</text>
</comment>
<accession>A0A4R3LX40</accession>
<sequence length="126" mass="12199">MNWKVLGLVVAAAAGGGAPALAQTAAPAQATLTLAADPVVTDPAGSFVTVRVTNSGASPVAQVKVGCEFFAGGKSLGSSSTTLYAIVPGVTGTDQVRLILPEAVGQATPSSTVKATSARCAIASGT</sequence>
<dbReference type="OrthoDB" id="8455955at2"/>
<organism evidence="2 3">
    <name type="scientific">Aquabacter spiritensis</name>
    <dbReference type="NCBI Taxonomy" id="933073"/>
    <lineage>
        <taxon>Bacteria</taxon>
        <taxon>Pseudomonadati</taxon>
        <taxon>Pseudomonadota</taxon>
        <taxon>Alphaproteobacteria</taxon>
        <taxon>Hyphomicrobiales</taxon>
        <taxon>Xanthobacteraceae</taxon>
        <taxon>Aquabacter</taxon>
    </lineage>
</organism>
<name>A0A4R3LX40_9HYPH</name>
<proteinExistence type="predicted"/>
<keyword evidence="1" id="KW-0732">Signal</keyword>
<gene>
    <name evidence="2" type="ORF">EDC64_106178</name>
</gene>
<feature type="chain" id="PRO_5020331875" evidence="1">
    <location>
        <begin position="23"/>
        <end position="126"/>
    </location>
</feature>
<keyword evidence="3" id="KW-1185">Reference proteome</keyword>
<reference evidence="2 3" key="1">
    <citation type="submission" date="2019-03" db="EMBL/GenBank/DDBJ databases">
        <title>Genomic Encyclopedia of Type Strains, Phase IV (KMG-IV): sequencing the most valuable type-strain genomes for metagenomic binning, comparative biology and taxonomic classification.</title>
        <authorList>
            <person name="Goeker M."/>
        </authorList>
    </citation>
    <scope>NUCLEOTIDE SEQUENCE [LARGE SCALE GENOMIC DNA]</scope>
    <source>
        <strain evidence="2 3">DSM 9035</strain>
    </source>
</reference>
<evidence type="ECO:0000313" key="3">
    <source>
        <dbReference type="Proteomes" id="UP000294664"/>
    </source>
</evidence>
<dbReference type="AlphaFoldDB" id="A0A4R3LX40"/>
<evidence type="ECO:0000313" key="2">
    <source>
        <dbReference type="EMBL" id="TCT04746.1"/>
    </source>
</evidence>
<evidence type="ECO:0000256" key="1">
    <source>
        <dbReference type="SAM" id="SignalP"/>
    </source>
</evidence>
<dbReference type="EMBL" id="SMAI01000006">
    <property type="protein sequence ID" value="TCT04746.1"/>
    <property type="molecule type" value="Genomic_DNA"/>
</dbReference>
<dbReference type="Proteomes" id="UP000294664">
    <property type="component" value="Unassembled WGS sequence"/>
</dbReference>
<feature type="signal peptide" evidence="1">
    <location>
        <begin position="1"/>
        <end position="22"/>
    </location>
</feature>
<protein>
    <submittedName>
        <fullName evidence="2">Uncharacterized protein</fullName>
    </submittedName>
</protein>
<dbReference type="RefSeq" id="WP_132031521.1">
    <property type="nucleotide sequence ID" value="NZ_SMAI01000006.1"/>
</dbReference>